<gene>
    <name evidence="3" type="ORF">E5222_03075</name>
</gene>
<protein>
    <submittedName>
        <fullName evidence="3">Uncharacterized protein</fullName>
    </submittedName>
</protein>
<accession>A0A4T3F2N6</accession>
<evidence type="ECO:0000313" key="3">
    <source>
        <dbReference type="EMBL" id="TIX51453.1"/>
    </source>
</evidence>
<evidence type="ECO:0000256" key="2">
    <source>
        <dbReference type="SAM" id="Phobius"/>
    </source>
</evidence>
<evidence type="ECO:0000256" key="1">
    <source>
        <dbReference type="SAM" id="Coils"/>
    </source>
</evidence>
<proteinExistence type="predicted"/>
<name>A0A4T3F2N6_9SPHN</name>
<feature type="transmembrane region" description="Helical" evidence="2">
    <location>
        <begin position="15"/>
        <end position="38"/>
    </location>
</feature>
<keyword evidence="2" id="KW-0812">Transmembrane</keyword>
<keyword evidence="4" id="KW-1185">Reference proteome</keyword>
<dbReference type="EMBL" id="SSHH01000001">
    <property type="protein sequence ID" value="TIX51453.1"/>
    <property type="molecule type" value="Genomic_DNA"/>
</dbReference>
<dbReference type="RefSeq" id="WP_136692239.1">
    <property type="nucleotide sequence ID" value="NZ_SSHH01000001.1"/>
</dbReference>
<keyword evidence="1" id="KW-0175">Coiled coil</keyword>
<organism evidence="3 4">
    <name type="scientific">Alteraurantiacibacter aquimixticola</name>
    <dbReference type="NCBI Taxonomy" id="2489173"/>
    <lineage>
        <taxon>Bacteria</taxon>
        <taxon>Pseudomonadati</taxon>
        <taxon>Pseudomonadota</taxon>
        <taxon>Alphaproteobacteria</taxon>
        <taxon>Sphingomonadales</taxon>
        <taxon>Erythrobacteraceae</taxon>
        <taxon>Alteraurantiacibacter</taxon>
    </lineage>
</organism>
<feature type="coiled-coil region" evidence="1">
    <location>
        <begin position="42"/>
        <end position="72"/>
    </location>
</feature>
<dbReference type="AlphaFoldDB" id="A0A4T3F2N6"/>
<comment type="caution">
    <text evidence="3">The sequence shown here is derived from an EMBL/GenBank/DDBJ whole genome shotgun (WGS) entry which is preliminary data.</text>
</comment>
<dbReference type="Proteomes" id="UP000309389">
    <property type="component" value="Unassembled WGS sequence"/>
</dbReference>
<keyword evidence="2" id="KW-1133">Transmembrane helix</keyword>
<reference evidence="3 4" key="1">
    <citation type="submission" date="2019-04" db="EMBL/GenBank/DDBJ databases">
        <title>Altererythrobacter aquimixticola sp. nov., isolated from sediment of junction between the ocean and a freshwater spring.</title>
        <authorList>
            <person name="Yoon J.-H."/>
        </authorList>
    </citation>
    <scope>NUCLEOTIDE SEQUENCE [LARGE SCALE GENOMIC DNA]</scope>
    <source>
        <strain evidence="3 4">SSKS-13</strain>
    </source>
</reference>
<sequence>MVDFVDGMVGNVQRLVGMLIFAGLSLVAIIMLGLHFTAPVVAEQVSERAEALGEKAIEAAREERRAEQLADEGWGYSAASKTGFDDGNYGDVDPYMEDTGGWGSE</sequence>
<keyword evidence="2" id="KW-0472">Membrane</keyword>
<evidence type="ECO:0000313" key="4">
    <source>
        <dbReference type="Proteomes" id="UP000309389"/>
    </source>
</evidence>